<dbReference type="InterPro" id="IPR006047">
    <property type="entry name" value="GH13_cat_dom"/>
</dbReference>
<keyword evidence="6" id="KW-1185">Reference proteome</keyword>
<proteinExistence type="inferred from homology"/>
<dbReference type="InterPro" id="IPR045857">
    <property type="entry name" value="O16G_dom_2"/>
</dbReference>
<dbReference type="PANTHER" id="PTHR10357">
    <property type="entry name" value="ALPHA-AMYLASE FAMILY MEMBER"/>
    <property type="match status" value="1"/>
</dbReference>
<evidence type="ECO:0000313" key="6">
    <source>
        <dbReference type="Proteomes" id="UP000600449"/>
    </source>
</evidence>
<reference evidence="5 6" key="1">
    <citation type="journal article" date="2014" name="Int. J. Syst. Evol. Microbiol.">
        <title>Complete genome sequence of Corynebacterium casei LMG S-19264T (=DSM 44701T), isolated from a smear-ripened cheese.</title>
        <authorList>
            <consortium name="US DOE Joint Genome Institute (JGI-PGF)"/>
            <person name="Walter F."/>
            <person name="Albersmeier A."/>
            <person name="Kalinowski J."/>
            <person name="Ruckert C."/>
        </authorList>
    </citation>
    <scope>NUCLEOTIDE SEQUENCE [LARGE SCALE GENOMIC DNA]</scope>
    <source>
        <strain evidence="5 6">CGMCC 1.9161</strain>
    </source>
</reference>
<dbReference type="SUPFAM" id="SSF51445">
    <property type="entry name" value="(Trans)glycosidases"/>
    <property type="match status" value="1"/>
</dbReference>
<dbReference type="PANTHER" id="PTHR10357:SF179">
    <property type="entry name" value="NEUTRAL AND BASIC AMINO ACID TRANSPORT PROTEIN RBAT"/>
    <property type="match status" value="1"/>
</dbReference>
<gene>
    <name evidence="5" type="ORF">GCM10011322_44960</name>
</gene>
<comment type="similarity">
    <text evidence="1">Belongs to the glycosyl hydrolase 13 family.</text>
</comment>
<dbReference type="Pfam" id="PF00128">
    <property type="entry name" value="Alpha-amylase"/>
    <property type="match status" value="1"/>
</dbReference>
<dbReference type="GO" id="GO:0004556">
    <property type="term" value="F:alpha-amylase activity"/>
    <property type="evidence" value="ECO:0007669"/>
    <property type="project" value="TreeGrafter"/>
</dbReference>
<sequence length="572" mass="64488">MAGDPTCNGHVRHWWKEAVFYQVWPRSFQDTNGDGIGDIPGVIARLDHIAGLGVDAIWLSPHYDSPNVDNGYDVRDYVSVAAEFGMMADFDRLLAETKARGMRLIVDMVVNHSSDEHAWFVESRAARDSDKRDFYVWHPGREGGTKPPNDWRSFFGGSAWSRDATTGDWYMHLFHEKQPDLNWESAAAREAIFEAMRFWLDKGVDGFRLDVIAFVSKEPGLPDYPPRHRKAPEYYHADGPRLMEHLTRMREEVYRGADKVAVGEAFGVTFEQAARLVAEGTGPLDMLIHFDAVRIDRAEGWRWKPFTLPDLKRVFSEQERLMGRTAWRTICLSNHDNPRLVSHFGDTSTPALRRRSAILLATLILTLKGTPFVYQGDEIGMTNYPFARIEEYDDVEAKGAWTDHVETGAVAAEEFLENMWRTTRDHARTPMQWDASPTGGFTTGTPWFHVHPDVGVINAATERADEGSIYHGYRRLIALRKATPPLVYGDYADLAPDDPRLFVFERRIGEEACLVALNMSSEDATLTVPERFVGAAPLMAEGAEPAGDAAAPLGGEIMLAPWESRIWRTTEG</sequence>
<dbReference type="EMBL" id="BMMF01000017">
    <property type="protein sequence ID" value="GGK53097.1"/>
    <property type="molecule type" value="Genomic_DNA"/>
</dbReference>
<dbReference type="RefSeq" id="WP_188915526.1">
    <property type="nucleotide sequence ID" value="NZ_BMMF01000017.1"/>
</dbReference>
<dbReference type="Gene3D" id="2.60.40.1180">
    <property type="entry name" value="Golgi alpha-mannosidase II"/>
    <property type="match status" value="1"/>
</dbReference>
<dbReference type="FunFam" id="3.20.20.80:FF:000064">
    <property type="entry name" value="Oligo-1,6-glucosidase"/>
    <property type="match status" value="1"/>
</dbReference>
<feature type="domain" description="Glycosyl hydrolase family 13 catalytic" evidence="4">
    <location>
        <begin position="22"/>
        <end position="428"/>
    </location>
</feature>
<evidence type="ECO:0000313" key="5">
    <source>
        <dbReference type="EMBL" id="GGK53097.1"/>
    </source>
</evidence>
<dbReference type="SMART" id="SM00642">
    <property type="entry name" value="Aamy"/>
    <property type="match status" value="1"/>
</dbReference>
<dbReference type="Proteomes" id="UP000600449">
    <property type="component" value="Unassembled WGS sequence"/>
</dbReference>
<comment type="caution">
    <text evidence="5">The sequence shown here is derived from an EMBL/GenBank/DDBJ whole genome shotgun (WGS) entry which is preliminary data.</text>
</comment>
<keyword evidence="2" id="KW-0378">Hydrolase</keyword>
<evidence type="ECO:0000256" key="3">
    <source>
        <dbReference type="ARBA" id="ARBA00023295"/>
    </source>
</evidence>
<name>A0A917QIN4_9HYPH</name>
<accession>A0A917QIN4</accession>
<evidence type="ECO:0000256" key="1">
    <source>
        <dbReference type="ARBA" id="ARBA00008061"/>
    </source>
</evidence>
<dbReference type="SUPFAM" id="SSF51011">
    <property type="entry name" value="Glycosyl hydrolase domain"/>
    <property type="match status" value="1"/>
</dbReference>
<dbReference type="CDD" id="cd11333">
    <property type="entry name" value="AmyAc_SI_OligoGlu_DGase"/>
    <property type="match status" value="1"/>
</dbReference>
<dbReference type="GO" id="GO:0009313">
    <property type="term" value="P:oligosaccharide catabolic process"/>
    <property type="evidence" value="ECO:0007669"/>
    <property type="project" value="TreeGrafter"/>
</dbReference>
<protein>
    <submittedName>
        <fullName evidence="5">Oligo-1,6-glucosidase</fullName>
    </submittedName>
</protein>
<dbReference type="FunFam" id="3.90.400.10:FF:000002">
    <property type="entry name" value="Sucrose isomerase"/>
    <property type="match status" value="1"/>
</dbReference>
<dbReference type="Gene3D" id="3.90.400.10">
    <property type="entry name" value="Oligo-1,6-glucosidase, Domain 2"/>
    <property type="match status" value="1"/>
</dbReference>
<dbReference type="InterPro" id="IPR017853">
    <property type="entry name" value="GH"/>
</dbReference>
<organism evidence="5 6">
    <name type="scientific">Salinarimonas ramus</name>
    <dbReference type="NCBI Taxonomy" id="690164"/>
    <lineage>
        <taxon>Bacteria</taxon>
        <taxon>Pseudomonadati</taxon>
        <taxon>Pseudomonadota</taxon>
        <taxon>Alphaproteobacteria</taxon>
        <taxon>Hyphomicrobiales</taxon>
        <taxon>Salinarimonadaceae</taxon>
        <taxon>Salinarimonas</taxon>
    </lineage>
</organism>
<evidence type="ECO:0000256" key="2">
    <source>
        <dbReference type="ARBA" id="ARBA00022801"/>
    </source>
</evidence>
<dbReference type="InterPro" id="IPR013780">
    <property type="entry name" value="Glyco_hydro_b"/>
</dbReference>
<evidence type="ECO:0000259" key="4">
    <source>
        <dbReference type="SMART" id="SM00642"/>
    </source>
</evidence>
<keyword evidence="3" id="KW-0326">Glycosidase</keyword>
<dbReference type="AlphaFoldDB" id="A0A917QIN4"/>
<dbReference type="Gene3D" id="3.20.20.80">
    <property type="entry name" value="Glycosidases"/>
    <property type="match status" value="1"/>
</dbReference>